<reference evidence="1 2" key="1">
    <citation type="journal article" date="2013" name="Proc. Natl. Acad. Sci. U.S.A.">
        <title>The king cobra genome reveals dynamic gene evolution and adaptation in the snake venom system.</title>
        <authorList>
            <person name="Vonk F.J."/>
            <person name="Casewell N.R."/>
            <person name="Henkel C.V."/>
            <person name="Heimberg A.M."/>
            <person name="Jansen H.J."/>
            <person name="McCleary R.J."/>
            <person name="Kerkkamp H.M."/>
            <person name="Vos R.A."/>
            <person name="Guerreiro I."/>
            <person name="Calvete J.J."/>
            <person name="Wuster W."/>
            <person name="Woods A.E."/>
            <person name="Logan J.M."/>
            <person name="Harrison R.A."/>
            <person name="Castoe T.A."/>
            <person name="de Koning A.P."/>
            <person name="Pollock D.D."/>
            <person name="Yandell M."/>
            <person name="Calderon D."/>
            <person name="Renjifo C."/>
            <person name="Currier R.B."/>
            <person name="Salgado D."/>
            <person name="Pla D."/>
            <person name="Sanz L."/>
            <person name="Hyder A.S."/>
            <person name="Ribeiro J.M."/>
            <person name="Arntzen J.W."/>
            <person name="van den Thillart G.E."/>
            <person name="Boetzer M."/>
            <person name="Pirovano W."/>
            <person name="Dirks R.P."/>
            <person name="Spaink H.P."/>
            <person name="Duboule D."/>
            <person name="McGlinn E."/>
            <person name="Kini R.M."/>
            <person name="Richardson M.K."/>
        </authorList>
    </citation>
    <scope>NUCLEOTIDE SEQUENCE</scope>
    <source>
        <tissue evidence="1">Blood</tissue>
    </source>
</reference>
<organism evidence="1 2">
    <name type="scientific">Ophiophagus hannah</name>
    <name type="common">King cobra</name>
    <name type="synonym">Naja hannah</name>
    <dbReference type="NCBI Taxonomy" id="8665"/>
    <lineage>
        <taxon>Eukaryota</taxon>
        <taxon>Metazoa</taxon>
        <taxon>Chordata</taxon>
        <taxon>Craniata</taxon>
        <taxon>Vertebrata</taxon>
        <taxon>Euteleostomi</taxon>
        <taxon>Lepidosauria</taxon>
        <taxon>Squamata</taxon>
        <taxon>Bifurcata</taxon>
        <taxon>Unidentata</taxon>
        <taxon>Episquamata</taxon>
        <taxon>Toxicofera</taxon>
        <taxon>Serpentes</taxon>
        <taxon>Colubroidea</taxon>
        <taxon>Elapidae</taxon>
        <taxon>Elapinae</taxon>
        <taxon>Ophiophagus</taxon>
    </lineage>
</organism>
<dbReference type="PANTHER" id="PTHR14499">
    <property type="entry name" value="POTASSIUM CHANNEL TETRAMERIZATION DOMAIN-CONTAINING"/>
    <property type="match status" value="1"/>
</dbReference>
<protein>
    <submittedName>
        <fullName evidence="1">BTB/POZ domain-containing protein KCTD19</fullName>
    </submittedName>
</protein>
<dbReference type="Proteomes" id="UP000018936">
    <property type="component" value="Unassembled WGS sequence"/>
</dbReference>
<comment type="caution">
    <text evidence="1">The sequence shown here is derived from an EMBL/GenBank/DDBJ whole genome shotgun (WGS) entry which is preliminary data.</text>
</comment>
<dbReference type="PANTHER" id="PTHR14499:SF20">
    <property type="entry name" value="BTB_POZ DOMAIN-CONTAINING PROTEIN KCTD19"/>
    <property type="match status" value="1"/>
</dbReference>
<dbReference type="AlphaFoldDB" id="V8NDJ0"/>
<dbReference type="OrthoDB" id="10003873at2759"/>
<sequence length="244" mass="27590">MECDGKNTLLDLQVAYFLVCIFFKQLANFLRSEKILLPDNFSSLDVLEAEAEALGIPKVIEAVKIFRNNPGSCSSEASKSQGCQRSTVARQQRVQDPSVLLPLYPMVLGLLVKYPDSALGQLHMESTLDGNKLYISGNGVLFQHVMNWLGTCRLPLTRNTSELPHLCTYLDQMDLIYEPMKDALKRFLNPKTPTDSLVKKLLSNCKKVYWIAYGQSLLIHGDGKMFRHVLNFLRLGKLYLPSEF</sequence>
<dbReference type="EMBL" id="AZIM01004921">
    <property type="protein sequence ID" value="ETE60145.1"/>
    <property type="molecule type" value="Genomic_DNA"/>
</dbReference>
<gene>
    <name evidence="1" type="primary">KCTD19</name>
    <name evidence="1" type="ORF">L345_14117</name>
</gene>
<keyword evidence="2" id="KW-1185">Reference proteome</keyword>
<proteinExistence type="predicted"/>
<dbReference type="SUPFAM" id="SSF54695">
    <property type="entry name" value="POZ domain"/>
    <property type="match status" value="1"/>
</dbReference>
<evidence type="ECO:0000313" key="2">
    <source>
        <dbReference type="Proteomes" id="UP000018936"/>
    </source>
</evidence>
<feature type="non-terminal residue" evidence="1">
    <location>
        <position position="1"/>
    </location>
</feature>
<accession>V8NDJ0</accession>
<dbReference type="InterPro" id="IPR011333">
    <property type="entry name" value="SKP1/BTB/POZ_sf"/>
</dbReference>
<evidence type="ECO:0000313" key="1">
    <source>
        <dbReference type="EMBL" id="ETE60145.1"/>
    </source>
</evidence>
<feature type="non-terminal residue" evidence="1">
    <location>
        <position position="244"/>
    </location>
</feature>
<name>V8NDJ0_OPHHA</name>